<sequence length="98" mass="9960">MPVFTPPSVASGGEVLPSPAEAAPGNTGVAVVAVCAKALPCGQKIVQASSRVAAFRDVGRRVAVPFTFIPFHPASLADAGSKARQGISSDPMSDRPMK</sequence>
<accession>A0A1S7RX88</accession>
<organism evidence="2 3">
    <name type="scientific">Agrobacterium tumefaciens str. Kerr 14</name>
    <dbReference type="NCBI Taxonomy" id="1183424"/>
    <lineage>
        <taxon>Bacteria</taxon>
        <taxon>Pseudomonadati</taxon>
        <taxon>Pseudomonadota</taxon>
        <taxon>Alphaproteobacteria</taxon>
        <taxon>Hyphomicrobiales</taxon>
        <taxon>Rhizobiaceae</taxon>
        <taxon>Rhizobium/Agrobacterium group</taxon>
        <taxon>Agrobacterium</taxon>
        <taxon>Agrobacterium tumefaciens complex</taxon>
    </lineage>
</organism>
<dbReference type="Proteomes" id="UP000191897">
    <property type="component" value="Unassembled WGS sequence"/>
</dbReference>
<dbReference type="AlphaFoldDB" id="A0A1S7RX88"/>
<evidence type="ECO:0000313" key="3">
    <source>
        <dbReference type="Proteomes" id="UP000191897"/>
    </source>
</evidence>
<proteinExistence type="predicted"/>
<protein>
    <submittedName>
        <fullName evidence="2">Uncharacterized protein</fullName>
    </submittedName>
</protein>
<gene>
    <name evidence="2" type="ORF">AGR4C_Lc50238</name>
</gene>
<evidence type="ECO:0000256" key="1">
    <source>
        <dbReference type="SAM" id="MobiDB-lite"/>
    </source>
</evidence>
<reference evidence="2 3" key="1">
    <citation type="submission" date="2016-01" db="EMBL/GenBank/DDBJ databases">
        <authorList>
            <person name="Oliw E.H."/>
        </authorList>
    </citation>
    <scope>NUCLEOTIDE SEQUENCE [LARGE SCALE GENOMIC DNA]</scope>
    <source>
        <strain evidence="2 3">Kerr 14</strain>
    </source>
</reference>
<evidence type="ECO:0000313" key="2">
    <source>
        <dbReference type="EMBL" id="CUX58810.1"/>
    </source>
</evidence>
<dbReference type="EMBL" id="FBWC01000027">
    <property type="protein sequence ID" value="CUX58810.1"/>
    <property type="molecule type" value="Genomic_DNA"/>
</dbReference>
<feature type="region of interest" description="Disordered" evidence="1">
    <location>
        <begin position="1"/>
        <end position="23"/>
    </location>
</feature>
<name>A0A1S7RX88_AGRTU</name>
<feature type="region of interest" description="Disordered" evidence="1">
    <location>
        <begin position="78"/>
        <end position="98"/>
    </location>
</feature>